<dbReference type="InterPro" id="IPR027417">
    <property type="entry name" value="P-loop_NTPase"/>
</dbReference>
<feature type="domain" description="DNA mismatch repair proteins mutS family" evidence="4">
    <location>
        <begin position="271"/>
        <end position="450"/>
    </location>
</feature>
<evidence type="ECO:0000256" key="2">
    <source>
        <dbReference type="ARBA" id="ARBA00022840"/>
    </source>
</evidence>
<evidence type="ECO:0000313" key="5">
    <source>
        <dbReference type="EMBL" id="SFN69906.1"/>
    </source>
</evidence>
<gene>
    <name evidence="5" type="ORF">SAMN04487989_102504</name>
</gene>
<dbReference type="InterPro" id="IPR000432">
    <property type="entry name" value="DNA_mismatch_repair_MutS_C"/>
</dbReference>
<protein>
    <submittedName>
        <fullName evidence="5">DNA mismatch repair protein MutS</fullName>
    </submittedName>
</protein>
<dbReference type="Gene3D" id="3.40.50.300">
    <property type="entry name" value="P-loop containing nucleotide triphosphate hydrolases"/>
    <property type="match status" value="1"/>
</dbReference>
<keyword evidence="6" id="KW-1185">Reference proteome</keyword>
<name>A0A1I5B5A8_9FLAO</name>
<dbReference type="SMART" id="SM00534">
    <property type="entry name" value="MUTSac"/>
    <property type="match status" value="1"/>
</dbReference>
<accession>A0A1I5B5A8</accession>
<dbReference type="SUPFAM" id="SSF52540">
    <property type="entry name" value="P-loop containing nucleoside triphosphate hydrolases"/>
    <property type="match status" value="1"/>
</dbReference>
<evidence type="ECO:0000256" key="3">
    <source>
        <dbReference type="ARBA" id="ARBA00023125"/>
    </source>
</evidence>
<evidence type="ECO:0000313" key="6">
    <source>
        <dbReference type="Proteomes" id="UP000198705"/>
    </source>
</evidence>
<keyword evidence="1" id="KW-0547">Nucleotide-binding</keyword>
<dbReference type="GO" id="GO:0006298">
    <property type="term" value="P:mismatch repair"/>
    <property type="evidence" value="ECO:0007669"/>
    <property type="project" value="InterPro"/>
</dbReference>
<dbReference type="AlphaFoldDB" id="A0A1I5B5A8"/>
<organism evidence="5 6">
    <name type="scientific">Bizionia echini</name>
    <dbReference type="NCBI Taxonomy" id="649333"/>
    <lineage>
        <taxon>Bacteria</taxon>
        <taxon>Pseudomonadati</taxon>
        <taxon>Bacteroidota</taxon>
        <taxon>Flavobacteriia</taxon>
        <taxon>Flavobacteriales</taxon>
        <taxon>Flavobacteriaceae</taxon>
        <taxon>Bizionia</taxon>
    </lineage>
</organism>
<dbReference type="GO" id="GO:0005524">
    <property type="term" value="F:ATP binding"/>
    <property type="evidence" value="ECO:0007669"/>
    <property type="project" value="UniProtKB-KW"/>
</dbReference>
<dbReference type="Proteomes" id="UP000198705">
    <property type="component" value="Unassembled WGS sequence"/>
</dbReference>
<dbReference type="GO" id="GO:0140664">
    <property type="term" value="F:ATP-dependent DNA damage sensor activity"/>
    <property type="evidence" value="ECO:0007669"/>
    <property type="project" value="InterPro"/>
</dbReference>
<evidence type="ECO:0000256" key="1">
    <source>
        <dbReference type="ARBA" id="ARBA00022741"/>
    </source>
</evidence>
<keyword evidence="3" id="KW-0238">DNA-binding</keyword>
<dbReference type="Pfam" id="PF00488">
    <property type="entry name" value="MutS_V"/>
    <property type="match status" value="1"/>
</dbReference>
<dbReference type="OrthoDB" id="9802448at2"/>
<keyword evidence="2" id="KW-0067">ATP-binding</keyword>
<evidence type="ECO:0000259" key="4">
    <source>
        <dbReference type="SMART" id="SM00534"/>
    </source>
</evidence>
<sequence length="450" mass="52768">MLILGLNKTATNLIQTPYLQAEQTERLELKMNNINDLNIEKEILPLFNYSLNMFSRNKILEIFGKPLQSTNDIIQRQNILKGFSKNQKILKDYSYTVLYLNEVHFFLNDEKIEDLSKKKLKYKLFASKQEKIRYTSKLNQLILFFHRLESKYFTRLNLEAFPKDYASDIKQILQFLSSFELHKFEPIIREKRLKDNHVIELIEKINELKRKELIRPFWEVFFLFESYLSINFGIIKNNLSFPTFTKDKINLRDFYHPLLENPVKNNLETNSNVIVLNGPNMSGKSTFLKAVGLCMYFGHLGIGIPASKGDIPFCDYFSIEINRRDDILNGYSHFMTEVMNLKNVVEQASNGKHCFAVFDELFSGTNVEDGFEICKTTINGLSKFNHSYFFISTHIQELKNVSNGQIENYYIDCELIENIPTFTYQLKKGWSNIKVGRILFEKEGLNKLLN</sequence>
<dbReference type="GO" id="GO:0030983">
    <property type="term" value="F:mismatched DNA binding"/>
    <property type="evidence" value="ECO:0007669"/>
    <property type="project" value="InterPro"/>
</dbReference>
<dbReference type="EMBL" id="FOVN01000002">
    <property type="protein sequence ID" value="SFN69906.1"/>
    <property type="molecule type" value="Genomic_DNA"/>
</dbReference>
<proteinExistence type="predicted"/>
<dbReference type="InterPro" id="IPR045076">
    <property type="entry name" value="MutS"/>
</dbReference>
<dbReference type="STRING" id="649333.SAMN04487989_102504"/>
<dbReference type="PANTHER" id="PTHR11361">
    <property type="entry name" value="DNA MISMATCH REPAIR PROTEIN MUTS FAMILY MEMBER"/>
    <property type="match status" value="1"/>
</dbReference>
<reference evidence="6" key="1">
    <citation type="submission" date="2016-10" db="EMBL/GenBank/DDBJ databases">
        <authorList>
            <person name="Varghese N."/>
            <person name="Submissions S."/>
        </authorList>
    </citation>
    <scope>NUCLEOTIDE SEQUENCE [LARGE SCALE GENOMIC DNA]</scope>
    <source>
        <strain evidence="6">DSM 23925</strain>
    </source>
</reference>